<sequence length="66" mass="7482">MAWEATVPNRTRKAARIGKPVRTLMHGKNATARRRQTWMMMRHGNWNAGCGSKVPAYTDHLSMTNA</sequence>
<dbReference type="EMBL" id="CP023067">
    <property type="protein sequence ID" value="ASY63638.1"/>
    <property type="molecule type" value="Genomic_DNA"/>
</dbReference>
<dbReference type="AlphaFoldDB" id="A0A249PCK1"/>
<proteinExistence type="predicted"/>
<dbReference type="Proteomes" id="UP000217211">
    <property type="component" value="Chromosome"/>
</dbReference>
<evidence type="ECO:0000313" key="2">
    <source>
        <dbReference type="Proteomes" id="UP000217211"/>
    </source>
</evidence>
<reference evidence="1 2" key="1">
    <citation type="submission" date="2017-08" db="EMBL/GenBank/DDBJ databases">
        <title>Multipartite genome sequences of Sinorhizobium species nodulating soybeans.</title>
        <authorList>
            <person name="Tian C.F."/>
        </authorList>
    </citation>
    <scope>NUCLEOTIDE SEQUENCE [LARGE SCALE GENOMIC DNA]</scope>
    <source>
        <strain evidence="1 2">CCBAU 05684</strain>
    </source>
</reference>
<keyword evidence="2" id="KW-1185">Reference proteome</keyword>
<evidence type="ECO:0000313" key="1">
    <source>
        <dbReference type="EMBL" id="ASY63638.1"/>
    </source>
</evidence>
<dbReference type="KEGG" id="esj:SJ05684_c21970"/>
<organism evidence="1 2">
    <name type="scientific">Sinorhizobium sojae CCBAU 05684</name>
    <dbReference type="NCBI Taxonomy" id="716928"/>
    <lineage>
        <taxon>Bacteria</taxon>
        <taxon>Pseudomonadati</taxon>
        <taxon>Pseudomonadota</taxon>
        <taxon>Alphaproteobacteria</taxon>
        <taxon>Hyphomicrobiales</taxon>
        <taxon>Rhizobiaceae</taxon>
        <taxon>Sinorhizobium/Ensifer group</taxon>
        <taxon>Sinorhizobium</taxon>
    </lineage>
</organism>
<protein>
    <submittedName>
        <fullName evidence="1">Uncharacterized protein</fullName>
    </submittedName>
</protein>
<gene>
    <name evidence="1" type="ORF">SJ05684_c21970</name>
</gene>
<name>A0A249PCK1_9HYPH</name>
<accession>A0A249PCK1</accession>